<dbReference type="Proteomes" id="UP000039046">
    <property type="component" value="Unassembled WGS sequence"/>
</dbReference>
<dbReference type="InterPro" id="IPR053175">
    <property type="entry name" value="DHMBA_Reg_Transcription_Factor"/>
</dbReference>
<sequence length="101" mass="11416">MIFDIIASIPYYLGWNPSNGRATLFPQYKLSSFACGDEQAAKCLGGYLATWPLTCILAQDYTTDSQRAWVKDRLHYISNDLGVRYADGIVNMKLRMPSMLI</sequence>
<dbReference type="EMBL" id="CDHN01000009">
    <property type="protein sequence ID" value="CEJ95190.1"/>
    <property type="molecule type" value="Genomic_DNA"/>
</dbReference>
<organism evidence="1 2">
    <name type="scientific">[Torrubiella] hemipterigena</name>
    <dbReference type="NCBI Taxonomy" id="1531966"/>
    <lineage>
        <taxon>Eukaryota</taxon>
        <taxon>Fungi</taxon>
        <taxon>Dikarya</taxon>
        <taxon>Ascomycota</taxon>
        <taxon>Pezizomycotina</taxon>
        <taxon>Sordariomycetes</taxon>
        <taxon>Hypocreomycetidae</taxon>
        <taxon>Hypocreales</taxon>
        <taxon>Clavicipitaceae</taxon>
        <taxon>Clavicipitaceae incertae sedis</taxon>
        <taxon>'Torrubiella' clade</taxon>
    </lineage>
</organism>
<dbReference type="HOGENOM" id="CLU_2293654_0_0_1"/>
<dbReference type="PANTHER" id="PTHR38791">
    <property type="entry name" value="ZN(II)2CYS6 TRANSCRIPTION FACTOR (EUROFUNG)-RELATED-RELATED"/>
    <property type="match status" value="1"/>
</dbReference>
<accession>A0A0A1TSC3</accession>
<proteinExistence type="predicted"/>
<dbReference type="STRING" id="1531966.A0A0A1TSC3"/>
<gene>
    <name evidence="1" type="ORF">VHEMI10687</name>
</gene>
<dbReference type="PANTHER" id="PTHR38791:SF13">
    <property type="entry name" value="ZN(2)-C6 FUNGAL-TYPE DOMAIN-CONTAINING PROTEIN"/>
    <property type="match status" value="1"/>
</dbReference>
<name>A0A0A1TSC3_9HYPO</name>
<reference evidence="1 2" key="1">
    <citation type="journal article" date="2015" name="Genome Announc.">
        <title>Draft Genome Sequence and Gene Annotation of the Entomopathogenic Fungus Verticillium hemipterigenum.</title>
        <authorList>
            <person name="Horn F."/>
            <person name="Habel A."/>
            <person name="Scharf D.H."/>
            <person name="Dworschak J."/>
            <person name="Brakhage A.A."/>
            <person name="Guthke R."/>
            <person name="Hertweck C."/>
            <person name="Linde J."/>
        </authorList>
    </citation>
    <scope>NUCLEOTIDE SEQUENCE [LARGE SCALE GENOMIC DNA]</scope>
</reference>
<protein>
    <submittedName>
        <fullName evidence="1">Uncharacterized protein</fullName>
    </submittedName>
</protein>
<keyword evidence="2" id="KW-1185">Reference proteome</keyword>
<dbReference type="AlphaFoldDB" id="A0A0A1TSC3"/>
<evidence type="ECO:0000313" key="1">
    <source>
        <dbReference type="EMBL" id="CEJ95190.1"/>
    </source>
</evidence>
<evidence type="ECO:0000313" key="2">
    <source>
        <dbReference type="Proteomes" id="UP000039046"/>
    </source>
</evidence>